<dbReference type="InterPro" id="IPR050377">
    <property type="entry name" value="Radical_SAM_PqqE_MftC-like"/>
</dbReference>
<proteinExistence type="predicted"/>
<dbReference type="CDD" id="cd21109">
    <property type="entry name" value="SPASM"/>
    <property type="match status" value="1"/>
</dbReference>
<comment type="caution">
    <text evidence="8">The sequence shown here is derived from an EMBL/GenBank/DDBJ whole genome shotgun (WGS) entry which is preliminary data.</text>
</comment>
<comment type="cofactor">
    <cofactor evidence="1">
        <name>[4Fe-4S] cluster</name>
        <dbReference type="ChEBI" id="CHEBI:49883"/>
    </cofactor>
</comment>
<evidence type="ECO:0000256" key="5">
    <source>
        <dbReference type="ARBA" id="ARBA00023004"/>
    </source>
</evidence>
<dbReference type="OrthoDB" id="5414041at2"/>
<keyword evidence="2" id="KW-0004">4Fe-4S</keyword>
<dbReference type="SUPFAM" id="SSF102114">
    <property type="entry name" value="Radical SAM enzymes"/>
    <property type="match status" value="1"/>
</dbReference>
<dbReference type="InterPro" id="IPR013785">
    <property type="entry name" value="Aldolase_TIM"/>
</dbReference>
<dbReference type="EMBL" id="AECZ01000044">
    <property type="protein sequence ID" value="EFL49437.1"/>
    <property type="molecule type" value="Genomic_DNA"/>
</dbReference>
<keyword evidence="9" id="KW-1185">Reference proteome</keyword>
<organism evidence="8 9">
    <name type="scientific">Solidesulfovibrio fructosivorans JJ]</name>
    <dbReference type="NCBI Taxonomy" id="596151"/>
    <lineage>
        <taxon>Bacteria</taxon>
        <taxon>Pseudomonadati</taxon>
        <taxon>Thermodesulfobacteriota</taxon>
        <taxon>Desulfovibrionia</taxon>
        <taxon>Desulfovibrionales</taxon>
        <taxon>Desulfovibrionaceae</taxon>
        <taxon>Solidesulfovibrio</taxon>
    </lineage>
</organism>
<protein>
    <submittedName>
        <fullName evidence="8">Radical SAM domain protein</fullName>
    </submittedName>
</protein>
<evidence type="ECO:0000256" key="1">
    <source>
        <dbReference type="ARBA" id="ARBA00001966"/>
    </source>
</evidence>
<keyword evidence="4" id="KW-0479">Metal-binding</keyword>
<evidence type="ECO:0000256" key="4">
    <source>
        <dbReference type="ARBA" id="ARBA00022723"/>
    </source>
</evidence>
<dbReference type="Gene3D" id="3.20.20.70">
    <property type="entry name" value="Aldolase class I"/>
    <property type="match status" value="1"/>
</dbReference>
<feature type="domain" description="4Fe4S-binding SPASM" evidence="7">
    <location>
        <begin position="286"/>
        <end position="353"/>
    </location>
</feature>
<dbReference type="InterPro" id="IPR007197">
    <property type="entry name" value="rSAM"/>
</dbReference>
<sequence>MYDTRFFMNSYDLKREILKGRHVGTAATDIYEKLNACLSPRPCVFNIETTSYCNMRCVMCQRTTDMTRKPRHMDMKTFSRVADQLSPMSDAEKAQWRAFVERRLLTGAETTENTFYFDIVSQSVTLHGFGEPLLDPLLPQRVALLSQRSIPSYFSCNPCNIELDFIEELFDAGIGYIKFAMDSLDDAEARRIRGGPADFSRSYENILKVLELKKRKGASTVIVMTMLDFCGEFGQTSQAARFLELWRDKGVYAYVKTVDNKWLLQRKGETDKSRGENKSHYCAQYCEYPWTSLTVLADGSVVPCTQDINGSHIFGNVNDAPLAGIWNNREMRQFRMAQITGEFPDDFMCHARCDYPILAYHLGAKPWA</sequence>
<dbReference type="SFLD" id="SFLDS00029">
    <property type="entry name" value="Radical_SAM"/>
    <property type="match status" value="1"/>
</dbReference>
<accession>E1K1T7</accession>
<evidence type="ECO:0000313" key="9">
    <source>
        <dbReference type="Proteomes" id="UP000006250"/>
    </source>
</evidence>
<reference evidence="8 9" key="1">
    <citation type="submission" date="2010-08" db="EMBL/GenBank/DDBJ databases">
        <title>The draft genome of Desulfovibrio fructosovorans JJ.</title>
        <authorList>
            <consortium name="US DOE Joint Genome Institute (JGI-PGF)"/>
            <person name="Lucas S."/>
            <person name="Copeland A."/>
            <person name="Lapidus A."/>
            <person name="Cheng J.-F."/>
            <person name="Bruce D."/>
            <person name="Goodwin L."/>
            <person name="Pitluck S."/>
            <person name="Land M.L."/>
            <person name="Hauser L."/>
            <person name="Chang Y.-J."/>
            <person name="Jeffries C."/>
            <person name="Wall J.D."/>
            <person name="Stahl D.A."/>
            <person name="Arkin A.P."/>
            <person name="Dehal P."/>
            <person name="Stolyar S.M."/>
            <person name="Hazen T.C."/>
            <person name="Woyke T.J."/>
        </authorList>
    </citation>
    <scope>NUCLEOTIDE SEQUENCE [LARGE SCALE GENOMIC DNA]</scope>
    <source>
        <strain evidence="8 9">JJ</strain>
    </source>
</reference>
<dbReference type="PANTHER" id="PTHR11228:SF7">
    <property type="entry name" value="PQQA PEPTIDE CYCLASE"/>
    <property type="match status" value="1"/>
</dbReference>
<dbReference type="eggNOG" id="COG0535">
    <property type="taxonomic scope" value="Bacteria"/>
</dbReference>
<dbReference type="RefSeq" id="WP_005996653.1">
    <property type="nucleotide sequence ID" value="NZ_AECZ01000044.1"/>
</dbReference>
<dbReference type="SFLD" id="SFLDG01387">
    <property type="entry name" value="BtrN-like_SPASM_domain_contain"/>
    <property type="match status" value="1"/>
</dbReference>
<dbReference type="STRING" id="596151.DesfrDRAFT_3837"/>
<evidence type="ECO:0000259" key="7">
    <source>
        <dbReference type="Pfam" id="PF13186"/>
    </source>
</evidence>
<dbReference type="InterPro" id="IPR058240">
    <property type="entry name" value="rSAM_sf"/>
</dbReference>
<name>E1K1T7_SOLFR</name>
<dbReference type="Pfam" id="PF13186">
    <property type="entry name" value="SPASM"/>
    <property type="match status" value="1"/>
</dbReference>
<keyword evidence="5" id="KW-0408">Iron</keyword>
<dbReference type="InterPro" id="IPR034391">
    <property type="entry name" value="AdoMet-like_SPASM_containing"/>
</dbReference>
<dbReference type="CDD" id="cd01335">
    <property type="entry name" value="Radical_SAM"/>
    <property type="match status" value="1"/>
</dbReference>
<evidence type="ECO:0000313" key="8">
    <source>
        <dbReference type="EMBL" id="EFL49437.1"/>
    </source>
</evidence>
<evidence type="ECO:0000256" key="3">
    <source>
        <dbReference type="ARBA" id="ARBA00022691"/>
    </source>
</evidence>
<dbReference type="PANTHER" id="PTHR11228">
    <property type="entry name" value="RADICAL SAM DOMAIN PROTEIN"/>
    <property type="match status" value="1"/>
</dbReference>
<gene>
    <name evidence="8" type="ORF">DesfrDRAFT_3837</name>
</gene>
<dbReference type="AlphaFoldDB" id="E1K1T7"/>
<evidence type="ECO:0000256" key="6">
    <source>
        <dbReference type="ARBA" id="ARBA00023014"/>
    </source>
</evidence>
<dbReference type="SFLD" id="SFLDG01067">
    <property type="entry name" value="SPASM/twitch_domain_containing"/>
    <property type="match status" value="1"/>
</dbReference>
<keyword evidence="3" id="KW-0949">S-adenosyl-L-methionine</keyword>
<evidence type="ECO:0000256" key="2">
    <source>
        <dbReference type="ARBA" id="ARBA00022485"/>
    </source>
</evidence>
<dbReference type="Proteomes" id="UP000006250">
    <property type="component" value="Unassembled WGS sequence"/>
</dbReference>
<dbReference type="InterPro" id="IPR023885">
    <property type="entry name" value="4Fe4S-binding_SPASM_dom"/>
</dbReference>
<keyword evidence="6" id="KW-0411">Iron-sulfur</keyword>